<accession>A0A2T6K9W5</accession>
<dbReference type="Pfam" id="PF13279">
    <property type="entry name" value="4HBT_2"/>
    <property type="match status" value="1"/>
</dbReference>
<evidence type="ECO:0000313" key="1">
    <source>
        <dbReference type="EMBL" id="PUB11570.1"/>
    </source>
</evidence>
<proteinExistence type="predicted"/>
<sequence>MFPIVRLIKEFVVHRNAPDLPGIGTHISHHRCWPQDLDMFLEMNNGRILTILDLGRFVLAKRVGLVAAMRRNGWGLTVAGSSVMYRKRIRPLVRFRIESRAIGWDDKFFYIMQSIWIGDICAVQALFRTALTDKNGIVKPKRAFADVGFDEVPPELPMWVQNWIAAEKTRPWPPERMG</sequence>
<dbReference type="SUPFAM" id="SSF54637">
    <property type="entry name" value="Thioesterase/thiol ester dehydrase-isomerase"/>
    <property type="match status" value="1"/>
</dbReference>
<dbReference type="PANTHER" id="PTHR12475">
    <property type="match status" value="1"/>
</dbReference>
<dbReference type="EMBL" id="QBUD01000013">
    <property type="protein sequence ID" value="PUB11570.1"/>
    <property type="molecule type" value="Genomic_DNA"/>
</dbReference>
<dbReference type="PANTHER" id="PTHR12475:SF4">
    <property type="entry name" value="PROTEIN THEM6"/>
    <property type="match status" value="1"/>
</dbReference>
<evidence type="ECO:0000313" key="2">
    <source>
        <dbReference type="Proteomes" id="UP000244523"/>
    </source>
</evidence>
<name>A0A2T6K9W5_9RHOB</name>
<dbReference type="AlphaFoldDB" id="A0A2T6K9W5"/>
<organism evidence="1 2">
    <name type="scientific">Yoonia sediminilitoris</name>
    <dbReference type="NCBI Taxonomy" id="1286148"/>
    <lineage>
        <taxon>Bacteria</taxon>
        <taxon>Pseudomonadati</taxon>
        <taxon>Pseudomonadota</taxon>
        <taxon>Alphaproteobacteria</taxon>
        <taxon>Rhodobacterales</taxon>
        <taxon>Paracoccaceae</taxon>
        <taxon>Yoonia</taxon>
    </lineage>
</organism>
<dbReference type="InterPro" id="IPR029069">
    <property type="entry name" value="HotDog_dom_sf"/>
</dbReference>
<dbReference type="CDD" id="cd00586">
    <property type="entry name" value="4HBT"/>
    <property type="match status" value="1"/>
</dbReference>
<dbReference type="RefSeq" id="WP_108387758.1">
    <property type="nucleotide sequence ID" value="NZ_QBUD01000013.1"/>
</dbReference>
<dbReference type="Gene3D" id="3.10.129.10">
    <property type="entry name" value="Hotdog Thioesterase"/>
    <property type="match status" value="1"/>
</dbReference>
<reference evidence="1 2" key="1">
    <citation type="submission" date="2018-04" db="EMBL/GenBank/DDBJ databases">
        <title>Genomic Encyclopedia of Archaeal and Bacterial Type Strains, Phase II (KMG-II): from individual species to whole genera.</title>
        <authorList>
            <person name="Goeker M."/>
        </authorList>
    </citation>
    <scope>NUCLEOTIDE SEQUENCE [LARGE SCALE GENOMIC DNA]</scope>
    <source>
        <strain evidence="1 2">DSM 29955</strain>
    </source>
</reference>
<keyword evidence="2" id="KW-1185">Reference proteome</keyword>
<dbReference type="OrthoDB" id="3727779at2"/>
<gene>
    <name evidence="1" type="ORF">C8N45_11388</name>
</gene>
<dbReference type="InterPro" id="IPR051490">
    <property type="entry name" value="THEM6_lcsJ_thioesterase"/>
</dbReference>
<comment type="caution">
    <text evidence="1">The sequence shown here is derived from an EMBL/GenBank/DDBJ whole genome shotgun (WGS) entry which is preliminary data.</text>
</comment>
<protein>
    <submittedName>
        <fullName evidence="1">Acyl-CoA thioesterase FadM</fullName>
    </submittedName>
</protein>
<dbReference type="Proteomes" id="UP000244523">
    <property type="component" value="Unassembled WGS sequence"/>
</dbReference>